<gene>
    <name evidence="1" type="ORF">BEMITA_LOCUS10620</name>
</gene>
<name>A0A9P0F895_BEMTA</name>
<dbReference type="EMBL" id="OU963867">
    <property type="protein sequence ID" value="CAH0392062.1"/>
    <property type="molecule type" value="Genomic_DNA"/>
</dbReference>
<proteinExistence type="predicted"/>
<evidence type="ECO:0000313" key="1">
    <source>
        <dbReference type="EMBL" id="CAH0392062.1"/>
    </source>
</evidence>
<accession>A0A9P0F895</accession>
<keyword evidence="2" id="KW-1185">Reference proteome</keyword>
<reference evidence="1" key="1">
    <citation type="submission" date="2021-12" db="EMBL/GenBank/DDBJ databases">
        <authorList>
            <person name="King R."/>
        </authorList>
    </citation>
    <scope>NUCLEOTIDE SEQUENCE</scope>
</reference>
<dbReference type="Proteomes" id="UP001152759">
    <property type="component" value="Chromosome 6"/>
</dbReference>
<dbReference type="AlphaFoldDB" id="A0A9P0F895"/>
<protein>
    <submittedName>
        <fullName evidence="1">Uncharacterized protein</fullName>
    </submittedName>
</protein>
<sequence length="158" mass="18440">MSFTSSYHVECFCDNCQNMKIDASQTFAKKKPLKFKSLLKSLLKRLLVKSDPKPVYAGKEFDYQGPEMDNMRNYMQDENMRNYMQDENMRNYMHDQMLALTPEEEDNRQNELAELREQIVVLLVPSPAWGGYNVPDCDICARGDFNPLTVRQIPQAQI</sequence>
<evidence type="ECO:0000313" key="2">
    <source>
        <dbReference type="Proteomes" id="UP001152759"/>
    </source>
</evidence>
<dbReference type="KEGG" id="btab:109043338"/>
<organism evidence="1 2">
    <name type="scientific">Bemisia tabaci</name>
    <name type="common">Sweetpotato whitefly</name>
    <name type="synonym">Aleurodes tabaci</name>
    <dbReference type="NCBI Taxonomy" id="7038"/>
    <lineage>
        <taxon>Eukaryota</taxon>
        <taxon>Metazoa</taxon>
        <taxon>Ecdysozoa</taxon>
        <taxon>Arthropoda</taxon>
        <taxon>Hexapoda</taxon>
        <taxon>Insecta</taxon>
        <taxon>Pterygota</taxon>
        <taxon>Neoptera</taxon>
        <taxon>Paraneoptera</taxon>
        <taxon>Hemiptera</taxon>
        <taxon>Sternorrhyncha</taxon>
        <taxon>Aleyrodoidea</taxon>
        <taxon>Aleyrodidae</taxon>
        <taxon>Aleyrodinae</taxon>
        <taxon>Bemisia</taxon>
    </lineage>
</organism>